<dbReference type="EMBL" id="DSRU01000315">
    <property type="protein sequence ID" value="HFN00285.1"/>
    <property type="molecule type" value="Genomic_DNA"/>
</dbReference>
<comment type="caution">
    <text evidence="2">The sequence shown here is derived from an EMBL/GenBank/DDBJ whole genome shotgun (WGS) entry which is preliminary data.</text>
</comment>
<proteinExistence type="predicted"/>
<keyword evidence="1" id="KW-0472">Membrane</keyword>
<dbReference type="AlphaFoldDB" id="A0A7C3KG93"/>
<evidence type="ECO:0000313" key="2">
    <source>
        <dbReference type="EMBL" id="HFN00285.1"/>
    </source>
</evidence>
<keyword evidence="1" id="KW-0812">Transmembrane</keyword>
<protein>
    <submittedName>
        <fullName evidence="2">Uncharacterized protein</fullName>
    </submittedName>
</protein>
<feature type="transmembrane region" description="Helical" evidence="1">
    <location>
        <begin position="28"/>
        <end position="55"/>
    </location>
</feature>
<evidence type="ECO:0000256" key="1">
    <source>
        <dbReference type="SAM" id="Phobius"/>
    </source>
</evidence>
<organism evidence="2">
    <name type="scientific">Oscillatoriales cyanobacterium SpSt-418</name>
    <dbReference type="NCBI Taxonomy" id="2282169"/>
    <lineage>
        <taxon>Bacteria</taxon>
        <taxon>Bacillati</taxon>
        <taxon>Cyanobacteriota</taxon>
        <taxon>Cyanophyceae</taxon>
        <taxon>Oscillatoriophycideae</taxon>
        <taxon>Oscillatoriales</taxon>
    </lineage>
</organism>
<name>A0A7C3KG93_9CYAN</name>
<keyword evidence="1" id="KW-1133">Transmembrane helix</keyword>
<reference evidence="2" key="1">
    <citation type="journal article" date="2020" name="mSystems">
        <title>Genome- and Community-Level Interaction Insights into Carbon Utilization and Element Cycling Functions of Hydrothermarchaeota in Hydrothermal Sediment.</title>
        <authorList>
            <person name="Zhou Z."/>
            <person name="Liu Y."/>
            <person name="Xu W."/>
            <person name="Pan J."/>
            <person name="Luo Z.H."/>
            <person name="Li M."/>
        </authorList>
    </citation>
    <scope>NUCLEOTIDE SEQUENCE [LARGE SCALE GENOMIC DNA]</scope>
    <source>
        <strain evidence="2">SpSt-418</strain>
    </source>
</reference>
<sequence length="100" mass="11449">MLSFLIPFAIALVAAFIGYHSREEIVKAFAIVIMAVSLLVSFAWTPWFVQILILLTSLGGMRYFCYRHACHAAILDMRMILIKTSGFNVYEWLKPAFCRL</sequence>
<accession>A0A7C3KG93</accession>
<gene>
    <name evidence="2" type="ORF">ENR64_21580</name>
</gene>